<protein>
    <submittedName>
        <fullName evidence="2">Soldier-caste specific protein 1</fullName>
    </submittedName>
</protein>
<dbReference type="AlphaFoldDB" id="Q9U5D9"/>
<dbReference type="Gene3D" id="2.40.128.20">
    <property type="match status" value="1"/>
</dbReference>
<evidence type="ECO:0000313" key="2">
    <source>
        <dbReference type="EMBL" id="BAA87882.1"/>
    </source>
</evidence>
<evidence type="ECO:0000256" key="1">
    <source>
        <dbReference type="SAM" id="SignalP"/>
    </source>
</evidence>
<gene>
    <name evidence="2" type="primary">SOL1</name>
</gene>
<name>Q9U5D9_HODJA</name>
<dbReference type="EMBL" id="AB031871">
    <property type="protein sequence ID" value="BAA87882.1"/>
    <property type="molecule type" value="mRNA"/>
</dbReference>
<dbReference type="SUPFAM" id="SSF50814">
    <property type="entry name" value="Lipocalins"/>
    <property type="match status" value="1"/>
</dbReference>
<feature type="chain" id="PRO_5004335089" evidence="1">
    <location>
        <begin position="23"/>
        <end position="184"/>
    </location>
</feature>
<proteinExistence type="evidence at transcript level"/>
<keyword evidence="1" id="KW-0732">Signal</keyword>
<reference evidence="2" key="1">
    <citation type="journal article" date="1999" name="Proc. Natl. Acad. Sci. U.S.A.">
        <title>Soldier caste-specific gene expression in the mandibular glands of Hodotermopsis japonica (Isoptera: termopsidae).</title>
        <authorList>
            <person name="Miura T."/>
            <person name="Kamikouchi A."/>
            <person name="Sawata M."/>
            <person name="Takeuchi H."/>
            <person name="Natori S."/>
            <person name="Kubo T."/>
            <person name="Matsumoto T."/>
        </authorList>
    </citation>
    <scope>NUCLEOTIDE SEQUENCE</scope>
</reference>
<accession>Q9U5D9</accession>
<dbReference type="InterPro" id="IPR012674">
    <property type="entry name" value="Calycin"/>
</dbReference>
<feature type="signal peptide" evidence="1">
    <location>
        <begin position="1"/>
        <end position="22"/>
    </location>
</feature>
<sequence length="184" mass="21100">MMTKSLYAVAVFLIAIVIVADAECEVGPVKDVHFEMDKFLGKWCWIYHEPNDVEKNIGCIKDSFQQSNTLTFFTNTSFYNESTKEIQSAIYTVPHWNSTSFTQDPDSDGAIWTSTFFFVSLDYKKYAALKYCLKGWDKPVTLIGFRRCDPDEHTIKEAKDSLDANGGRSDTLLKYKYCDCLKDL</sequence>
<organism evidence="2">
    <name type="scientific">Hodotermopsis japonicus</name>
    <name type="common">Japanese damp-wood termite</name>
    <dbReference type="NCBI Taxonomy" id="62959"/>
    <lineage>
        <taxon>Eukaryota</taxon>
        <taxon>Metazoa</taxon>
        <taxon>Ecdysozoa</taxon>
        <taxon>Arthropoda</taxon>
        <taxon>Hexapoda</taxon>
        <taxon>Insecta</taxon>
        <taxon>Pterygota</taxon>
        <taxon>Neoptera</taxon>
        <taxon>Polyneoptera</taxon>
        <taxon>Dictyoptera</taxon>
        <taxon>Blattodea</taxon>
        <taxon>Blattoidea</taxon>
        <taxon>Termitoidae</taxon>
        <taxon>Termopsidae</taxon>
        <taxon>Hodotermopsis</taxon>
    </lineage>
</organism>